<feature type="transmembrane region" description="Helical" evidence="1">
    <location>
        <begin position="36"/>
        <end position="56"/>
    </location>
</feature>
<keyword evidence="1" id="KW-0472">Membrane</keyword>
<keyword evidence="3" id="KW-1185">Reference proteome</keyword>
<accession>A0A1T4TEL9</accession>
<feature type="transmembrane region" description="Helical" evidence="1">
    <location>
        <begin position="93"/>
        <end position="112"/>
    </location>
</feature>
<dbReference type="OrthoDB" id="3828660at2"/>
<dbReference type="RefSeq" id="WP_078764101.1">
    <property type="nucleotide sequence ID" value="NZ_FUWS01000021.1"/>
</dbReference>
<keyword evidence="1" id="KW-1133">Transmembrane helix</keyword>
<keyword evidence="1" id="KW-0812">Transmembrane</keyword>
<proteinExistence type="predicted"/>
<evidence type="ECO:0000256" key="1">
    <source>
        <dbReference type="SAM" id="Phobius"/>
    </source>
</evidence>
<dbReference type="Proteomes" id="UP000190637">
    <property type="component" value="Unassembled WGS sequence"/>
</dbReference>
<reference evidence="2 3" key="1">
    <citation type="submission" date="2017-02" db="EMBL/GenBank/DDBJ databases">
        <authorList>
            <person name="Peterson S.W."/>
        </authorList>
    </citation>
    <scope>NUCLEOTIDE SEQUENCE [LARGE SCALE GENOMIC DNA]</scope>
    <source>
        <strain evidence="2 3">DSM 45154</strain>
    </source>
</reference>
<evidence type="ECO:0000313" key="2">
    <source>
        <dbReference type="EMBL" id="SKA38914.1"/>
    </source>
</evidence>
<dbReference type="EMBL" id="FUWS01000021">
    <property type="protein sequence ID" value="SKA38914.1"/>
    <property type="molecule type" value="Genomic_DNA"/>
</dbReference>
<organism evidence="2 3">
    <name type="scientific">Marinactinospora thermotolerans DSM 45154</name>
    <dbReference type="NCBI Taxonomy" id="1122192"/>
    <lineage>
        <taxon>Bacteria</taxon>
        <taxon>Bacillati</taxon>
        <taxon>Actinomycetota</taxon>
        <taxon>Actinomycetes</taxon>
        <taxon>Streptosporangiales</taxon>
        <taxon>Nocardiopsidaceae</taxon>
        <taxon>Marinactinospora</taxon>
    </lineage>
</organism>
<gene>
    <name evidence="2" type="ORF">SAMN02745673_04891</name>
</gene>
<sequence>MVDGLTTTIQLASLALAVWCLISTMRGQPMVVPHLVALAALELLLIAQLVVSVVMLTGGERPPETVVFVSYLLTVVLIPPACAVWGFMERSRWGPAVIAFACFILPVMMVRLEQIWNPILV</sequence>
<evidence type="ECO:0000313" key="3">
    <source>
        <dbReference type="Proteomes" id="UP000190637"/>
    </source>
</evidence>
<protein>
    <recommendedName>
        <fullName evidence="4">Integral membrane protein</fullName>
    </recommendedName>
</protein>
<name>A0A1T4TEL9_9ACTN</name>
<dbReference type="AlphaFoldDB" id="A0A1T4TEL9"/>
<feature type="transmembrane region" description="Helical" evidence="1">
    <location>
        <begin position="68"/>
        <end position="87"/>
    </location>
</feature>
<dbReference type="STRING" id="1122192.SAMN02745673_04891"/>
<evidence type="ECO:0008006" key="4">
    <source>
        <dbReference type="Google" id="ProtNLM"/>
    </source>
</evidence>